<comment type="caution">
    <text evidence="1">The sequence shown here is derived from an EMBL/GenBank/DDBJ whole genome shotgun (WGS) entry which is preliminary data.</text>
</comment>
<keyword evidence="2" id="KW-1185">Reference proteome</keyword>
<gene>
    <name evidence="1" type="ORF">BES34_000830</name>
</gene>
<reference evidence="1" key="1">
    <citation type="submission" date="2018-01" db="EMBL/GenBank/DDBJ databases">
        <title>Genomic characterization of Leptospira inadai serogroup Lyme isolated from captured rat in Brazil and comparative analysis with human reference strain.</title>
        <authorList>
            <person name="Moreno L.Z."/>
            <person name="Loureiro A.P."/>
            <person name="Miraglia F."/>
            <person name="Kremer F.S."/>
            <person name="Eslabao M.R."/>
            <person name="Dellagostin O.A."/>
            <person name="Lilenbaum W."/>
            <person name="Moreno A.M."/>
        </authorList>
    </citation>
    <scope>NUCLEOTIDE SEQUENCE [LARGE SCALE GENOMIC DNA]</scope>
    <source>
        <strain evidence="1">M34/99</strain>
    </source>
</reference>
<name>A0ABX4YNY2_9LEPT</name>
<proteinExistence type="predicted"/>
<protein>
    <submittedName>
        <fullName evidence="1">Uncharacterized protein</fullName>
    </submittedName>
</protein>
<dbReference type="Proteomes" id="UP000094669">
    <property type="component" value="Unassembled WGS sequence"/>
</dbReference>
<evidence type="ECO:0000313" key="1">
    <source>
        <dbReference type="EMBL" id="PNV76860.1"/>
    </source>
</evidence>
<dbReference type="EMBL" id="MCRM02000001">
    <property type="protein sequence ID" value="PNV76860.1"/>
    <property type="molecule type" value="Genomic_DNA"/>
</dbReference>
<accession>A0ABX4YNY2</accession>
<evidence type="ECO:0000313" key="2">
    <source>
        <dbReference type="Proteomes" id="UP000094669"/>
    </source>
</evidence>
<organism evidence="1 2">
    <name type="scientific">Leptospira inadai serovar Lyme</name>
    <dbReference type="NCBI Taxonomy" id="293084"/>
    <lineage>
        <taxon>Bacteria</taxon>
        <taxon>Pseudomonadati</taxon>
        <taxon>Spirochaetota</taxon>
        <taxon>Spirochaetia</taxon>
        <taxon>Leptospirales</taxon>
        <taxon>Leptospiraceae</taxon>
        <taxon>Leptospira</taxon>
    </lineage>
</organism>
<sequence>MENRLINVLSSVFRPQHGRPPSLRSGHAAPGFAFATVSAPLSLNINRYPQALRLLRTLHIVAAYRGQMTEDGGQKLLDVGKAAGLDEKSTDN</sequence>